<gene>
    <name evidence="2" type="ORF">ODY23_07805</name>
</gene>
<dbReference type="GeneID" id="86859303"/>
<organism evidence="2 3">
    <name type="scientific">Aerococcus loyolae</name>
    <dbReference type="NCBI Taxonomy" id="2976809"/>
    <lineage>
        <taxon>Bacteria</taxon>
        <taxon>Bacillati</taxon>
        <taxon>Bacillota</taxon>
        <taxon>Bacilli</taxon>
        <taxon>Lactobacillales</taxon>
        <taxon>Aerococcaceae</taxon>
        <taxon>Aerococcus</taxon>
    </lineage>
</organism>
<reference evidence="2" key="1">
    <citation type="submission" date="2024-05" db="EMBL/GenBank/DDBJ databases">
        <title>Aerococcus urinae taxonomy study.</title>
        <authorList>
            <person name="Christensen J."/>
            <person name="Senneby E."/>
        </authorList>
    </citation>
    <scope>NUCLEOTIDE SEQUENCE</scope>
    <source>
        <strain evidence="2">CDC-3352-U95</strain>
    </source>
</reference>
<dbReference type="EMBL" id="JAOTMD010000018">
    <property type="protein sequence ID" value="MCY3026188.1"/>
    <property type="molecule type" value="Genomic_DNA"/>
</dbReference>
<protein>
    <submittedName>
        <fullName evidence="2">Uncharacterized protein</fullName>
    </submittedName>
</protein>
<comment type="caution">
    <text evidence="2">The sequence shown here is derived from an EMBL/GenBank/DDBJ whole genome shotgun (WGS) entry which is preliminary data.</text>
</comment>
<dbReference type="Proteomes" id="UP001072007">
    <property type="component" value="Unassembled WGS sequence"/>
</dbReference>
<proteinExistence type="predicted"/>
<keyword evidence="1" id="KW-0812">Transmembrane</keyword>
<keyword evidence="3" id="KW-1185">Reference proteome</keyword>
<evidence type="ECO:0000256" key="1">
    <source>
        <dbReference type="SAM" id="Phobius"/>
    </source>
</evidence>
<keyword evidence="1" id="KW-1133">Transmembrane helix</keyword>
<evidence type="ECO:0000313" key="3">
    <source>
        <dbReference type="Proteomes" id="UP001072007"/>
    </source>
</evidence>
<dbReference type="RefSeq" id="WP_257877204.1">
    <property type="nucleotide sequence ID" value="NZ_JAOTMD010000018.1"/>
</dbReference>
<name>A0ABT4C0Z5_9LACT</name>
<evidence type="ECO:0000313" key="2">
    <source>
        <dbReference type="EMBL" id="MCY3026188.1"/>
    </source>
</evidence>
<accession>A0ABT4C0Z5</accession>
<sequence>MTQFLVAALIVSVAINSYFLGIFTAYDSKLRGEERRRNEEIY</sequence>
<feature type="transmembrane region" description="Helical" evidence="1">
    <location>
        <begin position="6"/>
        <end position="26"/>
    </location>
</feature>
<keyword evidence="1" id="KW-0472">Membrane</keyword>